<dbReference type="EMBL" id="SMKU01000172">
    <property type="protein sequence ID" value="TDD79528.1"/>
    <property type="molecule type" value="Genomic_DNA"/>
</dbReference>
<reference evidence="7 8" key="1">
    <citation type="submission" date="2019-03" db="EMBL/GenBank/DDBJ databases">
        <title>Draft genome sequences of novel Actinobacteria.</title>
        <authorList>
            <person name="Sahin N."/>
            <person name="Ay H."/>
            <person name="Saygin H."/>
        </authorList>
    </citation>
    <scope>NUCLEOTIDE SEQUENCE [LARGE SCALE GENOMIC DNA]</scope>
    <source>
        <strain evidence="7 8">H3C3</strain>
    </source>
</reference>
<dbReference type="InterPro" id="IPR036388">
    <property type="entry name" value="WH-like_DNA-bd_sf"/>
</dbReference>
<evidence type="ECO:0000256" key="1">
    <source>
        <dbReference type="ARBA" id="ARBA00010641"/>
    </source>
</evidence>
<dbReference type="InterPro" id="IPR014284">
    <property type="entry name" value="RNA_pol_sigma-70_dom"/>
</dbReference>
<dbReference type="Pfam" id="PF04542">
    <property type="entry name" value="Sigma70_r2"/>
    <property type="match status" value="1"/>
</dbReference>
<dbReference type="Proteomes" id="UP000294513">
    <property type="component" value="Unassembled WGS sequence"/>
</dbReference>
<dbReference type="GO" id="GO:0016987">
    <property type="term" value="F:sigma factor activity"/>
    <property type="evidence" value="ECO:0007669"/>
    <property type="project" value="UniProtKB-KW"/>
</dbReference>
<keyword evidence="5" id="KW-0804">Transcription</keyword>
<dbReference type="Gene3D" id="1.10.10.10">
    <property type="entry name" value="Winged helix-like DNA-binding domain superfamily/Winged helix DNA-binding domain"/>
    <property type="match status" value="1"/>
</dbReference>
<keyword evidence="8" id="KW-1185">Reference proteome</keyword>
<evidence type="ECO:0000256" key="2">
    <source>
        <dbReference type="ARBA" id="ARBA00023015"/>
    </source>
</evidence>
<dbReference type="AlphaFoldDB" id="A0A4R5B0N8"/>
<dbReference type="GO" id="GO:0003677">
    <property type="term" value="F:DNA binding"/>
    <property type="evidence" value="ECO:0007669"/>
    <property type="project" value="UniProtKB-KW"/>
</dbReference>
<dbReference type="InterPro" id="IPR007627">
    <property type="entry name" value="RNA_pol_sigma70_r2"/>
</dbReference>
<comment type="caution">
    <text evidence="7">The sequence shown here is derived from an EMBL/GenBank/DDBJ whole genome shotgun (WGS) entry which is preliminary data.</text>
</comment>
<keyword evidence="4" id="KW-0238">DNA-binding</keyword>
<dbReference type="InterPro" id="IPR013325">
    <property type="entry name" value="RNA_pol_sigma_r2"/>
</dbReference>
<dbReference type="SUPFAM" id="SSF88659">
    <property type="entry name" value="Sigma3 and sigma4 domains of RNA polymerase sigma factors"/>
    <property type="match status" value="1"/>
</dbReference>
<dbReference type="Gene3D" id="1.10.1740.10">
    <property type="match status" value="1"/>
</dbReference>
<feature type="domain" description="RNA polymerase sigma-70 region 2" evidence="6">
    <location>
        <begin position="25"/>
        <end position="90"/>
    </location>
</feature>
<keyword evidence="3" id="KW-0731">Sigma factor</keyword>
<evidence type="ECO:0000313" key="7">
    <source>
        <dbReference type="EMBL" id="TDD79528.1"/>
    </source>
</evidence>
<evidence type="ECO:0000256" key="3">
    <source>
        <dbReference type="ARBA" id="ARBA00023082"/>
    </source>
</evidence>
<evidence type="ECO:0000256" key="5">
    <source>
        <dbReference type="ARBA" id="ARBA00023163"/>
    </source>
</evidence>
<evidence type="ECO:0000256" key="4">
    <source>
        <dbReference type="ARBA" id="ARBA00023125"/>
    </source>
</evidence>
<dbReference type="RefSeq" id="WP_131898278.1">
    <property type="nucleotide sequence ID" value="NZ_SMKU01000172.1"/>
</dbReference>
<protein>
    <submittedName>
        <fullName evidence="7">Sigma-70 family RNA polymerase sigma factor</fullName>
    </submittedName>
</protein>
<dbReference type="PANTHER" id="PTHR43133:SF8">
    <property type="entry name" value="RNA POLYMERASE SIGMA FACTOR HI_1459-RELATED"/>
    <property type="match status" value="1"/>
</dbReference>
<evidence type="ECO:0000313" key="8">
    <source>
        <dbReference type="Proteomes" id="UP000294513"/>
    </source>
</evidence>
<name>A0A4R5B0N8_9ACTN</name>
<evidence type="ECO:0000259" key="6">
    <source>
        <dbReference type="Pfam" id="PF04542"/>
    </source>
</evidence>
<dbReference type="InterPro" id="IPR039425">
    <property type="entry name" value="RNA_pol_sigma-70-like"/>
</dbReference>
<dbReference type="GO" id="GO:0006352">
    <property type="term" value="P:DNA-templated transcription initiation"/>
    <property type="evidence" value="ECO:0007669"/>
    <property type="project" value="InterPro"/>
</dbReference>
<organism evidence="7 8">
    <name type="scientific">Actinomadura rubrisoli</name>
    <dbReference type="NCBI Taxonomy" id="2530368"/>
    <lineage>
        <taxon>Bacteria</taxon>
        <taxon>Bacillati</taxon>
        <taxon>Actinomycetota</taxon>
        <taxon>Actinomycetes</taxon>
        <taxon>Streptosporangiales</taxon>
        <taxon>Thermomonosporaceae</taxon>
        <taxon>Actinomadura</taxon>
    </lineage>
</organism>
<keyword evidence="2" id="KW-0805">Transcription regulation</keyword>
<dbReference type="SUPFAM" id="SSF88946">
    <property type="entry name" value="Sigma2 domain of RNA polymerase sigma factors"/>
    <property type="match status" value="1"/>
</dbReference>
<proteinExistence type="inferred from homology"/>
<gene>
    <name evidence="7" type="ORF">E1298_27570</name>
</gene>
<dbReference type="InterPro" id="IPR013324">
    <property type="entry name" value="RNA_pol_sigma_r3/r4-like"/>
</dbReference>
<dbReference type="OrthoDB" id="265863at2"/>
<comment type="similarity">
    <text evidence="1">Belongs to the sigma-70 factor family. ECF subfamily.</text>
</comment>
<sequence>MRDDPTVVALVTRARDRDKAAWDEIVERYAPLVWSICAAHRLGRADADDVAQTVWLTLVERLADLRDPAALPGWLAAATRRECAERARTSGAEPPDPAAIDRAVRAATRNAALTEAFRGLDPGCRRLLALLMERPSLSHAEIGAALGLPAEEIGPARARCLERLRGSPALTGSVSQDGGERDGVVGR</sequence>
<dbReference type="NCBIfam" id="TIGR02937">
    <property type="entry name" value="sigma70-ECF"/>
    <property type="match status" value="1"/>
</dbReference>
<accession>A0A4R5B0N8</accession>
<dbReference type="PANTHER" id="PTHR43133">
    <property type="entry name" value="RNA POLYMERASE ECF-TYPE SIGMA FACTO"/>
    <property type="match status" value="1"/>
</dbReference>